<comment type="caution">
    <text evidence="1">The sequence shown here is derived from an EMBL/GenBank/DDBJ whole genome shotgun (WGS) entry which is preliminary data.</text>
</comment>
<dbReference type="EMBL" id="RIBY02001667">
    <property type="protein sequence ID" value="KAH9828312.1"/>
    <property type="molecule type" value="Genomic_DNA"/>
</dbReference>
<proteinExistence type="predicted"/>
<name>A0A9W7STP2_9PEZI</name>
<evidence type="ECO:0000313" key="1">
    <source>
        <dbReference type="EMBL" id="KAH9828312.1"/>
    </source>
</evidence>
<reference evidence="1 2" key="2">
    <citation type="journal article" date="2021" name="Curr. Genet.">
        <title>Genetic response to nitrogen starvation in the aggressive Eucalyptus foliar pathogen Teratosphaeria destructans.</title>
        <authorList>
            <person name="Havenga M."/>
            <person name="Wingfield B.D."/>
            <person name="Wingfield M.J."/>
            <person name="Dreyer L.L."/>
            <person name="Roets F."/>
            <person name="Aylward J."/>
        </authorList>
    </citation>
    <scope>NUCLEOTIDE SEQUENCE [LARGE SCALE GENOMIC DNA]</scope>
    <source>
        <strain evidence="1">CMW44962</strain>
    </source>
</reference>
<organism evidence="1 2">
    <name type="scientific">Teratosphaeria destructans</name>
    <dbReference type="NCBI Taxonomy" id="418781"/>
    <lineage>
        <taxon>Eukaryota</taxon>
        <taxon>Fungi</taxon>
        <taxon>Dikarya</taxon>
        <taxon>Ascomycota</taxon>
        <taxon>Pezizomycotina</taxon>
        <taxon>Dothideomycetes</taxon>
        <taxon>Dothideomycetidae</taxon>
        <taxon>Mycosphaerellales</taxon>
        <taxon>Teratosphaeriaceae</taxon>
        <taxon>Teratosphaeria</taxon>
    </lineage>
</organism>
<reference evidence="1 2" key="1">
    <citation type="journal article" date="2018" name="IMA Fungus">
        <title>IMA Genome-F 10: Nine draft genome sequences of Claviceps purpurea s.lat., including C. arundinis, C. humidiphila, and C. cf. spartinae, pseudomolecules for the pitch canker pathogen Fusarium circinatum, draft genome of Davidsoniella eucalypti, Grosmannia galeiformis, Quambalaria eucalypti, and Teratosphaeria destructans.</title>
        <authorList>
            <person name="Wingfield B.D."/>
            <person name="Liu M."/>
            <person name="Nguyen H.D."/>
            <person name="Lane F.A."/>
            <person name="Morgan S.W."/>
            <person name="De Vos L."/>
            <person name="Wilken P.M."/>
            <person name="Duong T.A."/>
            <person name="Aylward J."/>
            <person name="Coetzee M.P."/>
            <person name="Dadej K."/>
            <person name="De Beer Z.W."/>
            <person name="Findlay W."/>
            <person name="Havenga M."/>
            <person name="Kolarik M."/>
            <person name="Menzies J.G."/>
            <person name="Naidoo K."/>
            <person name="Pochopski O."/>
            <person name="Shoukouhi P."/>
            <person name="Santana Q.C."/>
            <person name="Seifert K.A."/>
            <person name="Soal N."/>
            <person name="Steenkamp E.T."/>
            <person name="Tatham C.T."/>
            <person name="van der Nest M.A."/>
            <person name="Wingfield M.J."/>
        </authorList>
    </citation>
    <scope>NUCLEOTIDE SEQUENCE [LARGE SCALE GENOMIC DNA]</scope>
    <source>
        <strain evidence="1">CMW44962</strain>
    </source>
</reference>
<sequence length="110" mass="12757">MLRRLGVHSVNDALNVVLRRLFPEQIENLAALLGEWCSILTVFERWCVDFFAGWDQRMVIFWQSVANALGERKLDLLLQNANDEGFSWMQIAELQVRNPKLRSARFAGHV</sequence>
<gene>
    <name evidence="1" type="ORF">Tdes44962_MAKER02477</name>
</gene>
<protein>
    <submittedName>
        <fullName evidence="1">Uncharacterized protein</fullName>
    </submittedName>
</protein>
<evidence type="ECO:0000313" key="2">
    <source>
        <dbReference type="Proteomes" id="UP001138500"/>
    </source>
</evidence>
<accession>A0A9W7STP2</accession>
<dbReference type="Proteomes" id="UP001138500">
    <property type="component" value="Unassembled WGS sequence"/>
</dbReference>
<dbReference type="AlphaFoldDB" id="A0A9W7STP2"/>
<keyword evidence="2" id="KW-1185">Reference proteome</keyword>